<sequence length="75" mass="8637">MCLRRNKNFVQSDESIAVARRGMGSESFVEGSHNLDDKRNLEIRRIDYKNALIVIRLECSLECNLHSVDDGRNID</sequence>
<protein>
    <submittedName>
        <fullName evidence="1">Uncharacterized protein</fullName>
    </submittedName>
</protein>
<reference evidence="1" key="1">
    <citation type="submission" date="2023-11" db="EMBL/GenBank/DDBJ databases">
        <authorList>
            <person name="Poullet M."/>
        </authorList>
    </citation>
    <scope>NUCLEOTIDE SEQUENCE</scope>
    <source>
        <strain evidence="1">E1834</strain>
    </source>
</reference>
<dbReference type="EMBL" id="CAVMJV010000108">
    <property type="protein sequence ID" value="CAK5100646.1"/>
    <property type="molecule type" value="Genomic_DNA"/>
</dbReference>
<proteinExistence type="predicted"/>
<accession>A0ACB1AV43</accession>
<gene>
    <name evidence="1" type="ORF">MENTE1834_LOCUS42109</name>
</gene>
<evidence type="ECO:0000313" key="2">
    <source>
        <dbReference type="Proteomes" id="UP001497535"/>
    </source>
</evidence>
<name>A0ACB1AV43_MELEN</name>
<comment type="caution">
    <text evidence="1">The sequence shown here is derived from an EMBL/GenBank/DDBJ whole genome shotgun (WGS) entry which is preliminary data.</text>
</comment>
<dbReference type="Proteomes" id="UP001497535">
    <property type="component" value="Unassembled WGS sequence"/>
</dbReference>
<evidence type="ECO:0000313" key="1">
    <source>
        <dbReference type="EMBL" id="CAK5100646.1"/>
    </source>
</evidence>
<organism evidence="1 2">
    <name type="scientific">Meloidogyne enterolobii</name>
    <name type="common">Root-knot nematode worm</name>
    <name type="synonym">Meloidogyne mayaguensis</name>
    <dbReference type="NCBI Taxonomy" id="390850"/>
    <lineage>
        <taxon>Eukaryota</taxon>
        <taxon>Metazoa</taxon>
        <taxon>Ecdysozoa</taxon>
        <taxon>Nematoda</taxon>
        <taxon>Chromadorea</taxon>
        <taxon>Rhabditida</taxon>
        <taxon>Tylenchina</taxon>
        <taxon>Tylenchomorpha</taxon>
        <taxon>Tylenchoidea</taxon>
        <taxon>Meloidogynidae</taxon>
        <taxon>Meloidogyninae</taxon>
        <taxon>Meloidogyne</taxon>
    </lineage>
</organism>
<keyword evidence="2" id="KW-1185">Reference proteome</keyword>